<keyword evidence="2" id="KW-1185">Reference proteome</keyword>
<dbReference type="Proteomes" id="UP001497535">
    <property type="component" value="Unassembled WGS sequence"/>
</dbReference>
<dbReference type="EMBL" id="CAVMJV010000031">
    <property type="protein sequence ID" value="CAK5077148.1"/>
    <property type="molecule type" value="Genomic_DNA"/>
</dbReference>
<evidence type="ECO:0000313" key="1">
    <source>
        <dbReference type="EMBL" id="CAK5077148.1"/>
    </source>
</evidence>
<gene>
    <name evidence="1" type="ORF">MENTE1834_LOCUS24049</name>
</gene>
<accession>A0ACB0ZDU1</accession>
<name>A0ACB0ZDU1_MELEN</name>
<protein>
    <submittedName>
        <fullName evidence="1">Uncharacterized protein</fullName>
    </submittedName>
</protein>
<proteinExistence type="predicted"/>
<comment type="caution">
    <text evidence="1">The sequence shown here is derived from an EMBL/GenBank/DDBJ whole genome shotgun (WGS) entry which is preliminary data.</text>
</comment>
<evidence type="ECO:0000313" key="2">
    <source>
        <dbReference type="Proteomes" id="UP001497535"/>
    </source>
</evidence>
<sequence length="54" mass="6224">MFIMLISFLRNNFICIISDWNLEPLKIILNGMSFFNKIADPPPLFPILLANIIS</sequence>
<reference evidence="1" key="1">
    <citation type="submission" date="2023-11" db="EMBL/GenBank/DDBJ databases">
        <authorList>
            <person name="Poullet M."/>
        </authorList>
    </citation>
    <scope>NUCLEOTIDE SEQUENCE</scope>
    <source>
        <strain evidence="1">E1834</strain>
    </source>
</reference>
<organism evidence="1 2">
    <name type="scientific">Meloidogyne enterolobii</name>
    <name type="common">Root-knot nematode worm</name>
    <name type="synonym">Meloidogyne mayaguensis</name>
    <dbReference type="NCBI Taxonomy" id="390850"/>
    <lineage>
        <taxon>Eukaryota</taxon>
        <taxon>Metazoa</taxon>
        <taxon>Ecdysozoa</taxon>
        <taxon>Nematoda</taxon>
        <taxon>Chromadorea</taxon>
        <taxon>Rhabditida</taxon>
        <taxon>Tylenchina</taxon>
        <taxon>Tylenchomorpha</taxon>
        <taxon>Tylenchoidea</taxon>
        <taxon>Meloidogynidae</taxon>
        <taxon>Meloidogyninae</taxon>
        <taxon>Meloidogyne</taxon>
    </lineage>
</organism>